<keyword evidence="3" id="KW-1185">Reference proteome</keyword>
<gene>
    <name evidence="2" type="ORF">BMG03_01750</name>
</gene>
<dbReference type="Proteomes" id="UP000185622">
    <property type="component" value="Chromosome"/>
</dbReference>
<protein>
    <submittedName>
        <fullName evidence="2">Uncharacterized protein</fullName>
    </submittedName>
</protein>
<keyword evidence="1" id="KW-0732">Signal</keyword>
<feature type="chain" id="PRO_5047043642" evidence="1">
    <location>
        <begin position="26"/>
        <end position="254"/>
    </location>
</feature>
<evidence type="ECO:0000256" key="1">
    <source>
        <dbReference type="SAM" id="SignalP"/>
    </source>
</evidence>
<proteinExistence type="predicted"/>
<name>A0ABN4X8I3_9RHOB</name>
<evidence type="ECO:0000313" key="2">
    <source>
        <dbReference type="EMBL" id="AQS46669.1"/>
    </source>
</evidence>
<reference evidence="2 3" key="1">
    <citation type="submission" date="2017-01" db="EMBL/GenBank/DDBJ databases">
        <title>The complete genome sequence of a sulfur-oxidizing marine bacterium Thioclava sp. 25B10_4T.</title>
        <authorList>
            <person name="Liu Y."/>
            <person name="Lai Q."/>
            <person name="Shao Z."/>
        </authorList>
    </citation>
    <scope>NUCLEOTIDE SEQUENCE [LARGE SCALE GENOMIC DNA]</scope>
    <source>
        <strain evidence="2 3">25B10_4</strain>
    </source>
</reference>
<sequence length="254" mass="28269">MHAMRSNFLGMAICGGLFSALPAHAADFKPPQGCEVFMTVQMHNCQVANYYRCAADPEGDLWTAFADGEGIYYLSHIDSETRWLESVSTDTGEIEMFDPGASKDAPSFSALLSDGKDDYDFVTRSNYRGLRRYVGSDALTGNSLSIDDVPLETITFDLREDDQNGQTVATRTGTQYISRKYRVFFSGAERFENDQGDVVSYDDSPVRFDFPGDPGFSTETPEYDCDLMMTEADLRPTRVSLAPLSRSFSKEALQ</sequence>
<accession>A0ABN4X8I3</accession>
<organism evidence="2 3">
    <name type="scientific">Thioclava nitratireducens</name>
    <dbReference type="NCBI Taxonomy" id="1915078"/>
    <lineage>
        <taxon>Bacteria</taxon>
        <taxon>Pseudomonadati</taxon>
        <taxon>Pseudomonadota</taxon>
        <taxon>Alphaproteobacteria</taxon>
        <taxon>Rhodobacterales</taxon>
        <taxon>Paracoccaceae</taxon>
        <taxon>Thioclava</taxon>
    </lineage>
</organism>
<feature type="signal peptide" evidence="1">
    <location>
        <begin position="1"/>
        <end position="25"/>
    </location>
</feature>
<evidence type="ECO:0000313" key="3">
    <source>
        <dbReference type="Proteomes" id="UP000185622"/>
    </source>
</evidence>
<dbReference type="EMBL" id="CP019437">
    <property type="protein sequence ID" value="AQS46669.1"/>
    <property type="molecule type" value="Genomic_DNA"/>
</dbReference>